<gene>
    <name evidence="2" type="ORF">IQ215_02685</name>
</gene>
<comment type="caution">
    <text evidence="2">The sequence shown here is derived from an EMBL/GenBank/DDBJ whole genome shotgun (WGS) entry which is preliminary data.</text>
</comment>
<feature type="compositionally biased region" description="Basic and acidic residues" evidence="1">
    <location>
        <begin position="65"/>
        <end position="79"/>
    </location>
</feature>
<accession>A0ABR9V126</accession>
<evidence type="ECO:0000313" key="3">
    <source>
        <dbReference type="Proteomes" id="UP000654604"/>
    </source>
</evidence>
<protein>
    <submittedName>
        <fullName evidence="2">Uncharacterized protein</fullName>
    </submittedName>
</protein>
<dbReference type="Proteomes" id="UP000654604">
    <property type="component" value="Unassembled WGS sequence"/>
</dbReference>
<organism evidence="2 3">
    <name type="scientific">Cyanobacterium stanieri LEGE 03274</name>
    <dbReference type="NCBI Taxonomy" id="1828756"/>
    <lineage>
        <taxon>Bacteria</taxon>
        <taxon>Bacillati</taxon>
        <taxon>Cyanobacteriota</taxon>
        <taxon>Cyanophyceae</taxon>
        <taxon>Oscillatoriophycideae</taxon>
        <taxon>Chroococcales</taxon>
        <taxon>Geminocystaceae</taxon>
        <taxon>Cyanobacterium</taxon>
    </lineage>
</organism>
<keyword evidence="3" id="KW-1185">Reference proteome</keyword>
<feature type="compositionally biased region" description="Low complexity" evidence="1">
    <location>
        <begin position="53"/>
        <end position="63"/>
    </location>
</feature>
<feature type="region of interest" description="Disordered" evidence="1">
    <location>
        <begin position="46"/>
        <end position="144"/>
    </location>
</feature>
<proteinExistence type="predicted"/>
<name>A0ABR9V126_9CHRO</name>
<reference evidence="2 3" key="1">
    <citation type="submission" date="2020-10" db="EMBL/GenBank/DDBJ databases">
        <authorList>
            <person name="Castelo-Branco R."/>
            <person name="Eusebio N."/>
            <person name="Adriana R."/>
            <person name="Vieira A."/>
            <person name="Brugerolle De Fraissinette N."/>
            <person name="Rezende De Castro R."/>
            <person name="Schneider M.P."/>
            <person name="Vasconcelos V."/>
            <person name="Leao P.N."/>
        </authorList>
    </citation>
    <scope>NUCLEOTIDE SEQUENCE [LARGE SCALE GENOMIC DNA]</scope>
    <source>
        <strain evidence="2 3">LEGE 03274</strain>
    </source>
</reference>
<feature type="compositionally biased region" description="Basic and acidic residues" evidence="1">
    <location>
        <begin position="121"/>
        <end position="130"/>
    </location>
</feature>
<evidence type="ECO:0000256" key="1">
    <source>
        <dbReference type="SAM" id="MobiDB-lite"/>
    </source>
</evidence>
<dbReference type="RefSeq" id="WP_193799786.1">
    <property type="nucleotide sequence ID" value="NZ_JADEWC010000004.1"/>
</dbReference>
<sequence>MKNQALVTAVSGLLIGGFGIANRINALSIAGTGLLTSSVVLTLIDDKKQNQSTPQITTTIPQAPKKPEVTEKPEVKKAETPQVTDKPQPKKTEKPKLVKKPQLAKKSQSPKAKKPQVTDKPQPKKTEKPTIELIPRPIHPSQNG</sequence>
<dbReference type="EMBL" id="JADEWC010000004">
    <property type="protein sequence ID" value="MBE9221594.1"/>
    <property type="molecule type" value="Genomic_DNA"/>
</dbReference>
<evidence type="ECO:0000313" key="2">
    <source>
        <dbReference type="EMBL" id="MBE9221594.1"/>
    </source>
</evidence>
<feature type="compositionally biased region" description="Basic and acidic residues" evidence="1">
    <location>
        <begin position="87"/>
        <end position="96"/>
    </location>
</feature>